<dbReference type="Proteomes" id="UP000544551">
    <property type="component" value="Unassembled WGS sequence"/>
</dbReference>
<evidence type="ECO:0000313" key="3">
    <source>
        <dbReference type="Proteomes" id="UP000544551"/>
    </source>
</evidence>
<keyword evidence="1" id="KW-1133">Transmembrane helix</keyword>
<proteinExistence type="predicted"/>
<dbReference type="EMBL" id="JABAFZ010000013">
    <property type="protein sequence ID" value="NME90499.1"/>
    <property type="molecule type" value="Genomic_DNA"/>
</dbReference>
<feature type="transmembrane region" description="Helical" evidence="1">
    <location>
        <begin position="63"/>
        <end position="84"/>
    </location>
</feature>
<feature type="transmembrane region" description="Helical" evidence="1">
    <location>
        <begin position="96"/>
        <end position="114"/>
    </location>
</feature>
<keyword evidence="1" id="KW-0472">Membrane</keyword>
<protein>
    <submittedName>
        <fullName evidence="2">Uncharacterized protein</fullName>
    </submittedName>
</protein>
<feature type="transmembrane region" description="Helical" evidence="1">
    <location>
        <begin position="20"/>
        <end position="42"/>
    </location>
</feature>
<evidence type="ECO:0000313" key="2">
    <source>
        <dbReference type="EMBL" id="NME90499.1"/>
    </source>
</evidence>
<reference evidence="2 3" key="1">
    <citation type="submission" date="2020-04" db="EMBL/GenBank/DDBJ databases">
        <authorList>
            <person name="Hitch T.C.A."/>
            <person name="Wylensek D."/>
            <person name="Clavel T."/>
        </authorList>
    </citation>
    <scope>NUCLEOTIDE SEQUENCE [LARGE SCALE GENOMIC DNA]</scope>
    <source>
        <strain evidence="2 3">BL-383-APC-3D</strain>
    </source>
</reference>
<comment type="caution">
    <text evidence="2">The sequence shown here is derived from an EMBL/GenBank/DDBJ whole genome shotgun (WGS) entry which is preliminary data.</text>
</comment>
<accession>A0AB36CPC6</accession>
<name>A0AB36CPC6_9CORY</name>
<evidence type="ECO:0000256" key="1">
    <source>
        <dbReference type="SAM" id="Phobius"/>
    </source>
</evidence>
<gene>
    <name evidence="2" type="ORF">HF853_12665</name>
</gene>
<sequence>MTDTATVKELRRPTASLKRLATVEAIFGYIMVPFYVVLQYVFPKPREKNDRQQGAIKGFIATWVKSIGIAVSAGALLGAVEWVLAKLLNRRLLDGIPAVLTGISIPALVGGWLIDKRHRLRGAMIAAVVTLPRIVVSESWVRDKSSDEEFDKEMNTARDRLYAVLNDAS</sequence>
<organism evidence="2 3">
    <name type="scientific">Corynebacterium stationis</name>
    <dbReference type="NCBI Taxonomy" id="1705"/>
    <lineage>
        <taxon>Bacteria</taxon>
        <taxon>Bacillati</taxon>
        <taxon>Actinomycetota</taxon>
        <taxon>Actinomycetes</taxon>
        <taxon>Mycobacteriales</taxon>
        <taxon>Corynebacteriaceae</taxon>
        <taxon>Corynebacterium</taxon>
    </lineage>
</organism>
<keyword evidence="1" id="KW-0812">Transmembrane</keyword>
<dbReference type="AlphaFoldDB" id="A0AB36CPC6"/>